<accession>A0ABU8EM05</accession>
<dbReference type="Proteomes" id="UP001387110">
    <property type="component" value="Unassembled WGS sequence"/>
</dbReference>
<name>A0ABU8EM05_9BACL</name>
<organism evidence="2 3">
    <name type="scientific">Exiguobacterium indicum</name>
    <dbReference type="NCBI Taxonomy" id="296995"/>
    <lineage>
        <taxon>Bacteria</taxon>
        <taxon>Bacillati</taxon>
        <taxon>Bacillota</taxon>
        <taxon>Bacilli</taxon>
        <taxon>Bacillales</taxon>
        <taxon>Bacillales Family XII. Incertae Sedis</taxon>
        <taxon>Exiguobacterium</taxon>
    </lineage>
</organism>
<protein>
    <submittedName>
        <fullName evidence="2">Uncharacterized protein</fullName>
    </submittedName>
</protein>
<comment type="caution">
    <text evidence="2">The sequence shown here is derived from an EMBL/GenBank/DDBJ whole genome shotgun (WGS) entry which is preliminary data.</text>
</comment>
<gene>
    <name evidence="2" type="ORF">SZL87_15090</name>
</gene>
<evidence type="ECO:0000313" key="2">
    <source>
        <dbReference type="EMBL" id="MEI4463750.1"/>
    </source>
</evidence>
<reference evidence="2 3" key="1">
    <citation type="submission" date="2023-12" db="EMBL/GenBank/DDBJ databases">
        <authorList>
            <person name="Easwaran N."/>
            <person name="Lazarus H.P.S."/>
        </authorList>
    </citation>
    <scope>NUCLEOTIDE SEQUENCE [LARGE SCALE GENOMIC DNA]</scope>
    <source>
        <strain evidence="2 3">VIT-2023</strain>
    </source>
</reference>
<feature type="region of interest" description="Disordered" evidence="1">
    <location>
        <begin position="1"/>
        <end position="20"/>
    </location>
</feature>
<proteinExistence type="predicted"/>
<sequence>MKARNKQIHKIKPQEQHPYRSGLTDIGSVVQKLPVSKDLENLAIEIKELARVQTISVFEIGKRLSIAKSEMHDGKEWQGFLETVQMSNSLASRYVKAYDTLQPFEESLGKLPASKIFELMYVEDPEDVVLNGLPVEGGRKPIEEATVRELRASRSTTSGVKVSAFRQKKTTSTVLSARVPTDTSERLHALASARGLSISEYLSRLIEESLDHDIVEGSGEMEGEERP</sequence>
<dbReference type="RefSeq" id="WP_053451777.1">
    <property type="nucleotide sequence ID" value="NZ_JBAWKY010000006.1"/>
</dbReference>
<evidence type="ECO:0000313" key="3">
    <source>
        <dbReference type="Proteomes" id="UP001387110"/>
    </source>
</evidence>
<feature type="compositionally biased region" description="Basic residues" evidence="1">
    <location>
        <begin position="1"/>
        <end position="11"/>
    </location>
</feature>
<evidence type="ECO:0000256" key="1">
    <source>
        <dbReference type="SAM" id="MobiDB-lite"/>
    </source>
</evidence>
<keyword evidence="3" id="KW-1185">Reference proteome</keyword>
<dbReference type="EMBL" id="JBAWKY010000006">
    <property type="protein sequence ID" value="MEI4463750.1"/>
    <property type="molecule type" value="Genomic_DNA"/>
</dbReference>